<dbReference type="CDD" id="cd17536">
    <property type="entry name" value="REC_YesN-like"/>
    <property type="match status" value="1"/>
</dbReference>
<dbReference type="AlphaFoldDB" id="A0A9D2SQC7"/>
<evidence type="ECO:0000256" key="3">
    <source>
        <dbReference type="ARBA" id="ARBA00022490"/>
    </source>
</evidence>
<dbReference type="PANTHER" id="PTHR42713">
    <property type="entry name" value="HISTIDINE KINASE-RELATED"/>
    <property type="match status" value="1"/>
</dbReference>
<organism evidence="13 14">
    <name type="scientific">Candidatus Eisenbergiella merdavium</name>
    <dbReference type="NCBI Taxonomy" id="2838551"/>
    <lineage>
        <taxon>Bacteria</taxon>
        <taxon>Bacillati</taxon>
        <taxon>Bacillota</taxon>
        <taxon>Clostridia</taxon>
        <taxon>Lachnospirales</taxon>
        <taxon>Lachnospiraceae</taxon>
        <taxon>Eisenbergiella</taxon>
    </lineage>
</organism>
<keyword evidence="6" id="KW-0805">Transcription regulation</keyword>
<dbReference type="PRINTS" id="PR00032">
    <property type="entry name" value="HTHARAC"/>
</dbReference>
<evidence type="ECO:0000256" key="4">
    <source>
        <dbReference type="ARBA" id="ARBA00022553"/>
    </source>
</evidence>
<comment type="subcellular location">
    <subcellularLocation>
        <location evidence="1">Cytoplasm</location>
    </subcellularLocation>
</comment>
<feature type="modified residue" description="4-aspartylphosphate" evidence="10">
    <location>
        <position position="55"/>
    </location>
</feature>
<comment type="caution">
    <text evidence="13">The sequence shown here is derived from an EMBL/GenBank/DDBJ whole genome shotgun (WGS) entry which is preliminary data.</text>
</comment>
<dbReference type="PROSITE" id="PS00041">
    <property type="entry name" value="HTH_ARAC_FAMILY_1"/>
    <property type="match status" value="1"/>
</dbReference>
<dbReference type="Gene3D" id="1.10.10.60">
    <property type="entry name" value="Homeodomain-like"/>
    <property type="match status" value="2"/>
</dbReference>
<evidence type="ECO:0000256" key="9">
    <source>
        <dbReference type="ARBA" id="ARBA00024867"/>
    </source>
</evidence>
<dbReference type="Pfam" id="PF12833">
    <property type="entry name" value="HTH_18"/>
    <property type="match status" value="1"/>
</dbReference>
<dbReference type="SUPFAM" id="SSF46689">
    <property type="entry name" value="Homeodomain-like"/>
    <property type="match status" value="2"/>
</dbReference>
<dbReference type="SMART" id="SM00448">
    <property type="entry name" value="REC"/>
    <property type="match status" value="1"/>
</dbReference>
<dbReference type="InterPro" id="IPR009057">
    <property type="entry name" value="Homeodomain-like_sf"/>
</dbReference>
<dbReference type="InterPro" id="IPR018062">
    <property type="entry name" value="HTH_AraC-typ_CS"/>
</dbReference>
<evidence type="ECO:0000259" key="12">
    <source>
        <dbReference type="PROSITE" id="PS50110"/>
    </source>
</evidence>
<evidence type="ECO:0000256" key="1">
    <source>
        <dbReference type="ARBA" id="ARBA00004496"/>
    </source>
</evidence>
<dbReference type="InterPro" id="IPR020449">
    <property type="entry name" value="Tscrpt_reg_AraC-type_HTH"/>
</dbReference>
<dbReference type="InterPro" id="IPR051552">
    <property type="entry name" value="HptR"/>
</dbReference>
<keyword evidence="5" id="KW-0902">Two-component regulatory system</keyword>
<dbReference type="PANTHER" id="PTHR42713:SF3">
    <property type="entry name" value="TRANSCRIPTIONAL REGULATORY PROTEIN HPTR"/>
    <property type="match status" value="1"/>
</dbReference>
<dbReference type="GO" id="GO:0000160">
    <property type="term" value="P:phosphorelay signal transduction system"/>
    <property type="evidence" value="ECO:0007669"/>
    <property type="project" value="UniProtKB-KW"/>
</dbReference>
<sequence length="242" mass="27723">MYKIVIADDEVWVGVGIKKMIGRSGLPFEVIAEAPNGIRAYEQVKELGPELLISDIRMPGLNGIELMKKLVEEENPVKVIFISGYAQFEYAQEACRMGAFDYLLKPVEEESLNAILERFCRLRENQAQPVVETEIGAGDPRIRKIISEINLRYTQKLSLGELADRYGLSIGHLSTLIKKETGMSYSEYITGKRMEDAKRLLQKEELSLEEISDMVGYHDYFYFTKVFKKYTGISPSVYRKKR</sequence>
<keyword evidence="8" id="KW-0804">Transcription</keyword>
<protein>
    <recommendedName>
        <fullName evidence="2">Stage 0 sporulation protein A homolog</fullName>
    </recommendedName>
</protein>
<evidence type="ECO:0000256" key="6">
    <source>
        <dbReference type="ARBA" id="ARBA00023015"/>
    </source>
</evidence>
<evidence type="ECO:0000256" key="8">
    <source>
        <dbReference type="ARBA" id="ARBA00023163"/>
    </source>
</evidence>
<reference evidence="13" key="2">
    <citation type="submission" date="2021-04" db="EMBL/GenBank/DDBJ databases">
        <authorList>
            <person name="Gilroy R."/>
        </authorList>
    </citation>
    <scope>NUCLEOTIDE SEQUENCE</scope>
    <source>
        <strain evidence="13">USAMLcec2-132</strain>
    </source>
</reference>
<dbReference type="PROSITE" id="PS01124">
    <property type="entry name" value="HTH_ARAC_FAMILY_2"/>
    <property type="match status" value="1"/>
</dbReference>
<dbReference type="InterPro" id="IPR018060">
    <property type="entry name" value="HTH_AraC"/>
</dbReference>
<name>A0A9D2SQC7_9FIRM</name>
<gene>
    <name evidence="13" type="ORF">H9761_07360</name>
</gene>
<feature type="domain" description="Response regulatory" evidence="12">
    <location>
        <begin position="3"/>
        <end position="120"/>
    </location>
</feature>
<comment type="function">
    <text evidence="9">May play the central regulatory role in sporulation. It may be an element of the effector pathway responsible for the activation of sporulation genes in response to nutritional stress. Spo0A may act in concert with spo0H (a sigma factor) to control the expression of some genes that are critical to the sporulation process.</text>
</comment>
<dbReference type="SMART" id="SM00342">
    <property type="entry name" value="HTH_ARAC"/>
    <property type="match status" value="1"/>
</dbReference>
<evidence type="ECO:0000259" key="11">
    <source>
        <dbReference type="PROSITE" id="PS01124"/>
    </source>
</evidence>
<dbReference type="EMBL" id="DWWS01000025">
    <property type="protein sequence ID" value="HJC23505.1"/>
    <property type="molecule type" value="Genomic_DNA"/>
</dbReference>
<evidence type="ECO:0000256" key="10">
    <source>
        <dbReference type="PROSITE-ProRule" id="PRU00169"/>
    </source>
</evidence>
<dbReference type="Pfam" id="PF00072">
    <property type="entry name" value="Response_reg"/>
    <property type="match status" value="1"/>
</dbReference>
<proteinExistence type="predicted"/>
<evidence type="ECO:0000256" key="7">
    <source>
        <dbReference type="ARBA" id="ARBA00023125"/>
    </source>
</evidence>
<keyword evidence="4 10" id="KW-0597">Phosphoprotein</keyword>
<dbReference type="Gene3D" id="3.40.50.2300">
    <property type="match status" value="1"/>
</dbReference>
<dbReference type="GO" id="GO:0043565">
    <property type="term" value="F:sequence-specific DNA binding"/>
    <property type="evidence" value="ECO:0007669"/>
    <property type="project" value="InterPro"/>
</dbReference>
<dbReference type="InterPro" id="IPR001789">
    <property type="entry name" value="Sig_transdc_resp-reg_receiver"/>
</dbReference>
<keyword evidence="7" id="KW-0238">DNA-binding</keyword>
<accession>A0A9D2SQC7</accession>
<evidence type="ECO:0000313" key="13">
    <source>
        <dbReference type="EMBL" id="HJC23505.1"/>
    </source>
</evidence>
<evidence type="ECO:0000256" key="5">
    <source>
        <dbReference type="ARBA" id="ARBA00023012"/>
    </source>
</evidence>
<evidence type="ECO:0000256" key="2">
    <source>
        <dbReference type="ARBA" id="ARBA00018672"/>
    </source>
</evidence>
<feature type="domain" description="HTH araC/xylS-type" evidence="11">
    <location>
        <begin position="143"/>
        <end position="241"/>
    </location>
</feature>
<dbReference type="Proteomes" id="UP000823891">
    <property type="component" value="Unassembled WGS sequence"/>
</dbReference>
<reference evidence="13" key="1">
    <citation type="journal article" date="2021" name="PeerJ">
        <title>Extensive microbial diversity within the chicken gut microbiome revealed by metagenomics and culture.</title>
        <authorList>
            <person name="Gilroy R."/>
            <person name="Ravi A."/>
            <person name="Getino M."/>
            <person name="Pursley I."/>
            <person name="Horton D.L."/>
            <person name="Alikhan N.F."/>
            <person name="Baker D."/>
            <person name="Gharbi K."/>
            <person name="Hall N."/>
            <person name="Watson M."/>
            <person name="Adriaenssens E.M."/>
            <person name="Foster-Nyarko E."/>
            <person name="Jarju S."/>
            <person name="Secka A."/>
            <person name="Antonio M."/>
            <person name="Oren A."/>
            <person name="Chaudhuri R.R."/>
            <person name="La Ragione R."/>
            <person name="Hildebrand F."/>
            <person name="Pallen M.J."/>
        </authorList>
    </citation>
    <scope>NUCLEOTIDE SEQUENCE</scope>
    <source>
        <strain evidence="13">USAMLcec2-132</strain>
    </source>
</reference>
<evidence type="ECO:0000313" key="14">
    <source>
        <dbReference type="Proteomes" id="UP000823891"/>
    </source>
</evidence>
<dbReference type="PROSITE" id="PS50110">
    <property type="entry name" value="RESPONSE_REGULATORY"/>
    <property type="match status" value="1"/>
</dbReference>
<dbReference type="SUPFAM" id="SSF52172">
    <property type="entry name" value="CheY-like"/>
    <property type="match status" value="1"/>
</dbReference>
<dbReference type="InterPro" id="IPR011006">
    <property type="entry name" value="CheY-like_superfamily"/>
</dbReference>
<keyword evidence="3" id="KW-0963">Cytoplasm</keyword>
<dbReference type="GO" id="GO:0003700">
    <property type="term" value="F:DNA-binding transcription factor activity"/>
    <property type="evidence" value="ECO:0007669"/>
    <property type="project" value="InterPro"/>
</dbReference>
<dbReference type="GO" id="GO:0005737">
    <property type="term" value="C:cytoplasm"/>
    <property type="evidence" value="ECO:0007669"/>
    <property type="project" value="UniProtKB-SubCell"/>
</dbReference>